<protein>
    <submittedName>
        <fullName evidence="1">Uncharacterized protein</fullName>
    </submittedName>
</protein>
<dbReference type="EMBL" id="CP060717">
    <property type="protein sequence ID" value="QNN65561.1"/>
    <property type="molecule type" value="Genomic_DNA"/>
</dbReference>
<name>A0A7G9SCI6_9SPHN</name>
<organism evidence="1 2">
    <name type="scientific">Sphingomonas rhizophila</name>
    <dbReference type="NCBI Taxonomy" id="2071607"/>
    <lineage>
        <taxon>Bacteria</taxon>
        <taxon>Pseudomonadati</taxon>
        <taxon>Pseudomonadota</taxon>
        <taxon>Alphaproteobacteria</taxon>
        <taxon>Sphingomonadales</taxon>
        <taxon>Sphingomonadaceae</taxon>
        <taxon>Sphingomonas</taxon>
    </lineage>
</organism>
<reference evidence="1 2" key="1">
    <citation type="submission" date="2020-08" db="EMBL/GenBank/DDBJ databases">
        <title>Genome sequence of Sphingomonas rhizophila KACC 19189T.</title>
        <authorList>
            <person name="Hyun D.-W."/>
            <person name="Bae J.-W."/>
        </authorList>
    </citation>
    <scope>NUCLEOTIDE SEQUENCE [LARGE SCALE GENOMIC DNA]</scope>
    <source>
        <strain evidence="1 2">KACC 19189</strain>
    </source>
</reference>
<dbReference type="KEGG" id="srhi:H9L12_02960"/>
<evidence type="ECO:0000313" key="1">
    <source>
        <dbReference type="EMBL" id="QNN65561.1"/>
    </source>
</evidence>
<sequence length="56" mass="6041">MKLYRVNKLAKRGGMVVKQKNVLAASDQQAVAEAAESDDCPVCDVLHNGTLIGRID</sequence>
<gene>
    <name evidence="1" type="ORF">H9L12_02960</name>
</gene>
<evidence type="ECO:0000313" key="2">
    <source>
        <dbReference type="Proteomes" id="UP000515955"/>
    </source>
</evidence>
<dbReference type="Proteomes" id="UP000515955">
    <property type="component" value="Chromosome"/>
</dbReference>
<accession>A0A7G9SCI6</accession>
<dbReference type="AlphaFoldDB" id="A0A7G9SCI6"/>
<proteinExistence type="predicted"/>
<keyword evidence="2" id="KW-1185">Reference proteome</keyword>
<dbReference type="RefSeq" id="WP_187542552.1">
    <property type="nucleotide sequence ID" value="NZ_CP060717.1"/>
</dbReference>